<evidence type="ECO:0000256" key="1">
    <source>
        <dbReference type="SAM" id="Phobius"/>
    </source>
</evidence>
<dbReference type="OMA" id="QTMLYKP"/>
<evidence type="ECO:0000313" key="3">
    <source>
        <dbReference type="Proteomes" id="UP000191691"/>
    </source>
</evidence>
<comment type="caution">
    <text evidence="2">The sequence shown here is derived from an EMBL/GenBank/DDBJ whole genome shotgun (WGS) entry which is preliminary data.</text>
</comment>
<reference evidence="3" key="1">
    <citation type="journal article" date="2017" name="Nat. Microbiol.">
        <title>Global analysis of biosynthetic gene clusters reveals vast potential of secondary metabolite production in Penicillium species.</title>
        <authorList>
            <person name="Nielsen J.C."/>
            <person name="Grijseels S."/>
            <person name="Prigent S."/>
            <person name="Ji B."/>
            <person name="Dainat J."/>
            <person name="Nielsen K.F."/>
            <person name="Frisvad J.C."/>
            <person name="Workman M."/>
            <person name="Nielsen J."/>
        </authorList>
    </citation>
    <scope>NUCLEOTIDE SEQUENCE [LARGE SCALE GENOMIC DNA]</scope>
    <source>
        <strain evidence="3">IBT 13039</strain>
    </source>
</reference>
<sequence>MIPPQMFNIFYITHDQCTTESHWELFIGISIRVAESVIQNSSITIDKVIGNLLDEGALAPEISAENLNYARYFIFIILSYQTMLYSPALLAPASSVPSQLSIIEHTGCCMFTHAVHTLNIEECASETLSELLMGFGVLLPSKNLCLEDDEHMNNAFHEEVEVNVKQFNAHALHHLAGIKVKWTDSLSCHLEFDSTTKEVLLFRFPSFCQFSLAEYKGGKGRGVLHACGTTSRLRCQWATEAEINQFLAEVLLSYRLLFGQTKSSPGLFRSIDPFLRSKGQNRNLKDPLLSRICAERSCDDLLGGLRQNLELVEKDTYYLPRDFPILRYRFVVLQRQLSTSAPRTWVQLWRDKRNSAQWMTFWAVIAFGAFGSLMAFLQVLMQAVQMLQ</sequence>
<keyword evidence="1" id="KW-0812">Transmembrane</keyword>
<organism evidence="2 3">
    <name type="scientific">Penicillium nalgiovense</name>
    <dbReference type="NCBI Taxonomy" id="60175"/>
    <lineage>
        <taxon>Eukaryota</taxon>
        <taxon>Fungi</taxon>
        <taxon>Dikarya</taxon>
        <taxon>Ascomycota</taxon>
        <taxon>Pezizomycotina</taxon>
        <taxon>Eurotiomycetes</taxon>
        <taxon>Eurotiomycetidae</taxon>
        <taxon>Eurotiales</taxon>
        <taxon>Aspergillaceae</taxon>
        <taxon>Penicillium</taxon>
    </lineage>
</organism>
<dbReference type="EMBL" id="MOOB01000006">
    <property type="protein sequence ID" value="OQE92926.1"/>
    <property type="molecule type" value="Genomic_DNA"/>
</dbReference>
<keyword evidence="1" id="KW-0472">Membrane</keyword>
<keyword evidence="3" id="KW-1185">Reference proteome</keyword>
<gene>
    <name evidence="2" type="ORF">PENNAL_c0006G02512</name>
</gene>
<dbReference type="AlphaFoldDB" id="A0A1V6YZQ2"/>
<evidence type="ECO:0000313" key="2">
    <source>
        <dbReference type="EMBL" id="OQE92926.1"/>
    </source>
</evidence>
<name>A0A1V6YZQ2_PENNA</name>
<keyword evidence="1" id="KW-1133">Transmembrane helix</keyword>
<proteinExistence type="predicted"/>
<dbReference type="Proteomes" id="UP000191691">
    <property type="component" value="Unassembled WGS sequence"/>
</dbReference>
<feature type="transmembrane region" description="Helical" evidence="1">
    <location>
        <begin position="358"/>
        <end position="380"/>
    </location>
</feature>
<protein>
    <submittedName>
        <fullName evidence="2">Uncharacterized protein</fullName>
    </submittedName>
</protein>
<accession>A0A1V6YZQ2</accession>